<sequence length="92" mass="10310">MKKIRKHIGANNNSRRKVFLSSKEDTVLLDSAKIASSKAVRSSIALGITFKVIRDHEIIAINPDKTIKVIRKISKPTIDISSLKKGMILERK</sequence>
<dbReference type="Proteomes" id="UP000184112">
    <property type="component" value="Unassembled WGS sequence"/>
</dbReference>
<protein>
    <submittedName>
        <fullName evidence="1">Uncharacterized protein</fullName>
    </submittedName>
</protein>
<dbReference type="RefSeq" id="WP_012026444.1">
    <property type="nucleotide sequence ID" value="NZ_FQWH01000023.1"/>
</dbReference>
<accession>A0A1M5W4S8</accession>
<dbReference type="AlphaFoldDB" id="A0A1M5W4S8"/>
<evidence type="ECO:0000313" key="2">
    <source>
        <dbReference type="Proteomes" id="UP000184112"/>
    </source>
</evidence>
<organism evidence="1 2">
    <name type="scientific">Flavobacterium johnsoniae</name>
    <name type="common">Cytophaga johnsonae</name>
    <dbReference type="NCBI Taxonomy" id="986"/>
    <lineage>
        <taxon>Bacteria</taxon>
        <taxon>Pseudomonadati</taxon>
        <taxon>Bacteroidota</taxon>
        <taxon>Flavobacteriia</taxon>
        <taxon>Flavobacteriales</taxon>
        <taxon>Flavobacteriaceae</taxon>
        <taxon>Flavobacterium</taxon>
    </lineage>
</organism>
<evidence type="ECO:0000313" key="1">
    <source>
        <dbReference type="EMBL" id="SHH82522.1"/>
    </source>
</evidence>
<name>A0A1M5W4S8_FLAJO</name>
<proteinExistence type="predicted"/>
<dbReference type="GeneID" id="31767401"/>
<gene>
    <name evidence="1" type="ORF">SAMN05444388_12331</name>
</gene>
<reference evidence="1 2" key="1">
    <citation type="submission" date="2016-11" db="EMBL/GenBank/DDBJ databases">
        <authorList>
            <person name="Jaros S."/>
            <person name="Januszkiewicz K."/>
            <person name="Wedrychowicz H."/>
        </authorList>
    </citation>
    <scope>NUCLEOTIDE SEQUENCE [LARGE SCALE GENOMIC DNA]</scope>
    <source>
        <strain evidence="1 2">DSM 6792</strain>
    </source>
</reference>
<dbReference type="EMBL" id="FQWH01000023">
    <property type="protein sequence ID" value="SHH82522.1"/>
    <property type="molecule type" value="Genomic_DNA"/>
</dbReference>